<protein>
    <submittedName>
        <fullName evidence="2">Uncharacterized protein</fullName>
    </submittedName>
</protein>
<accession>A0ABW1S822</accession>
<keyword evidence="1" id="KW-1133">Transmembrane helix</keyword>
<dbReference type="RefSeq" id="WP_377376715.1">
    <property type="nucleotide sequence ID" value="NZ_JBHSSW010000005.1"/>
</dbReference>
<comment type="caution">
    <text evidence="2">The sequence shown here is derived from an EMBL/GenBank/DDBJ whole genome shotgun (WGS) entry which is preliminary data.</text>
</comment>
<feature type="transmembrane region" description="Helical" evidence="1">
    <location>
        <begin position="12"/>
        <end position="29"/>
    </location>
</feature>
<feature type="transmembrane region" description="Helical" evidence="1">
    <location>
        <begin position="35"/>
        <end position="52"/>
    </location>
</feature>
<name>A0ABW1S822_9PROT</name>
<keyword evidence="3" id="KW-1185">Reference proteome</keyword>
<evidence type="ECO:0000256" key="1">
    <source>
        <dbReference type="SAM" id="Phobius"/>
    </source>
</evidence>
<evidence type="ECO:0000313" key="2">
    <source>
        <dbReference type="EMBL" id="MFC6197589.1"/>
    </source>
</evidence>
<keyword evidence="1" id="KW-0812">Transmembrane</keyword>
<evidence type="ECO:0000313" key="3">
    <source>
        <dbReference type="Proteomes" id="UP001596303"/>
    </source>
</evidence>
<keyword evidence="1" id="KW-0472">Membrane</keyword>
<sequence>MSLINSRKKNTLFYIMLVLGVAMIAIGLAPIPNIMFPPVLTGLGFLALAWGLK</sequence>
<gene>
    <name evidence="2" type="ORF">ACFQDM_05840</name>
</gene>
<dbReference type="Proteomes" id="UP001596303">
    <property type="component" value="Unassembled WGS sequence"/>
</dbReference>
<organism evidence="2 3">
    <name type="scientific">Ponticaulis profundi</name>
    <dbReference type="NCBI Taxonomy" id="2665222"/>
    <lineage>
        <taxon>Bacteria</taxon>
        <taxon>Pseudomonadati</taxon>
        <taxon>Pseudomonadota</taxon>
        <taxon>Alphaproteobacteria</taxon>
        <taxon>Hyphomonadales</taxon>
        <taxon>Hyphomonadaceae</taxon>
        <taxon>Ponticaulis</taxon>
    </lineage>
</organism>
<dbReference type="EMBL" id="JBHSSW010000005">
    <property type="protein sequence ID" value="MFC6197589.1"/>
    <property type="molecule type" value="Genomic_DNA"/>
</dbReference>
<proteinExistence type="predicted"/>
<reference evidence="3" key="1">
    <citation type="journal article" date="2019" name="Int. J. Syst. Evol. Microbiol.">
        <title>The Global Catalogue of Microorganisms (GCM) 10K type strain sequencing project: providing services to taxonomists for standard genome sequencing and annotation.</title>
        <authorList>
            <consortium name="The Broad Institute Genomics Platform"/>
            <consortium name="The Broad Institute Genome Sequencing Center for Infectious Disease"/>
            <person name="Wu L."/>
            <person name="Ma J."/>
        </authorList>
    </citation>
    <scope>NUCLEOTIDE SEQUENCE [LARGE SCALE GENOMIC DNA]</scope>
    <source>
        <strain evidence="3">CGMCC-1.15741</strain>
    </source>
</reference>